<dbReference type="EMBL" id="GHJT01001358">
    <property type="protein sequence ID" value="MOY35329.1"/>
    <property type="molecule type" value="Transcribed_RNA"/>
</dbReference>
<organism evidence="1">
    <name type="scientific">Ixodes scapularis</name>
    <name type="common">Black-legged tick</name>
    <name type="synonym">Deer tick</name>
    <dbReference type="NCBI Taxonomy" id="6945"/>
    <lineage>
        <taxon>Eukaryota</taxon>
        <taxon>Metazoa</taxon>
        <taxon>Ecdysozoa</taxon>
        <taxon>Arthropoda</taxon>
        <taxon>Chelicerata</taxon>
        <taxon>Arachnida</taxon>
        <taxon>Acari</taxon>
        <taxon>Parasitiformes</taxon>
        <taxon>Ixodida</taxon>
        <taxon>Ixodoidea</taxon>
        <taxon>Ixodidae</taxon>
        <taxon>Ixodinae</taxon>
        <taxon>Ixodes</taxon>
    </lineage>
</organism>
<evidence type="ECO:0000313" key="1">
    <source>
        <dbReference type="EMBL" id="MOY35329.1"/>
    </source>
</evidence>
<accession>A0A4D5REK8</accession>
<dbReference type="AlphaFoldDB" id="A0A4D5REK8"/>
<reference evidence="1" key="1">
    <citation type="submission" date="2019-04" db="EMBL/GenBank/DDBJ databases">
        <title>An insight into the mialome of Ixodes scapularis.</title>
        <authorList>
            <person name="Ribeiro J.M."/>
            <person name="Mather T.N."/>
            <person name="Karim S."/>
        </authorList>
    </citation>
    <scope>NUCLEOTIDE SEQUENCE</scope>
</reference>
<protein>
    <submittedName>
        <fullName evidence="1">Uncharacterized protein</fullName>
    </submittedName>
</protein>
<proteinExistence type="predicted"/>
<name>A0A4D5REK8_IXOSC</name>
<sequence>MFSQSWCIGSSLPSFCWHCSSANGIDDKTWFGGTFHFFFPFECTLGRYIVAYIWCTRASTFRFGIAVTPLRKAELQRARYLALSSIFPGTAIQCYQEWWQFSAGF</sequence>